<feature type="compositionally biased region" description="Low complexity" evidence="2">
    <location>
        <begin position="246"/>
        <end position="267"/>
    </location>
</feature>
<feature type="domain" description="UBX" evidence="3">
    <location>
        <begin position="658"/>
        <end position="736"/>
    </location>
</feature>
<dbReference type="InterPro" id="IPR009060">
    <property type="entry name" value="UBA-like_sf"/>
</dbReference>
<evidence type="ECO:0000313" key="4">
    <source>
        <dbReference type="EMBL" id="TQV93198.1"/>
    </source>
</evidence>
<protein>
    <submittedName>
        <fullName evidence="4">UBX domain-containing protein (Ubx5)</fullName>
    </submittedName>
</protein>
<dbReference type="Gene3D" id="6.10.300.40">
    <property type="match status" value="1"/>
</dbReference>
<dbReference type="Pfam" id="PF00789">
    <property type="entry name" value="UBX"/>
    <property type="match status" value="1"/>
</dbReference>
<dbReference type="GO" id="GO:0005634">
    <property type="term" value="C:nucleus"/>
    <property type="evidence" value="ECO:0007669"/>
    <property type="project" value="TreeGrafter"/>
</dbReference>
<dbReference type="PANTHER" id="PTHR23322:SF6">
    <property type="entry name" value="UBX DOMAIN-CONTAINING PROTEIN 7"/>
    <property type="match status" value="1"/>
</dbReference>
<dbReference type="Gene3D" id="3.40.30.10">
    <property type="entry name" value="Glutaredoxin"/>
    <property type="match status" value="1"/>
</dbReference>
<feature type="compositionally biased region" description="Basic and acidic residues" evidence="2">
    <location>
        <begin position="613"/>
        <end position="628"/>
    </location>
</feature>
<dbReference type="Gene3D" id="3.10.20.90">
    <property type="entry name" value="Phosphatidylinositol 3-kinase Catalytic Subunit, Chain A, domain 1"/>
    <property type="match status" value="1"/>
</dbReference>
<dbReference type="GO" id="GO:0043161">
    <property type="term" value="P:proteasome-mediated ubiquitin-dependent protein catabolic process"/>
    <property type="evidence" value="ECO:0007669"/>
    <property type="project" value="TreeGrafter"/>
</dbReference>
<dbReference type="AlphaFoldDB" id="A0A545UUR4"/>
<organism evidence="4 5">
    <name type="scientific">Cordyceps javanica</name>
    <dbReference type="NCBI Taxonomy" id="43265"/>
    <lineage>
        <taxon>Eukaryota</taxon>
        <taxon>Fungi</taxon>
        <taxon>Dikarya</taxon>
        <taxon>Ascomycota</taxon>
        <taxon>Pezizomycotina</taxon>
        <taxon>Sordariomycetes</taxon>
        <taxon>Hypocreomycetidae</taxon>
        <taxon>Hypocreales</taxon>
        <taxon>Cordycipitaceae</taxon>
        <taxon>Cordyceps</taxon>
    </lineage>
</organism>
<dbReference type="InterPro" id="IPR050730">
    <property type="entry name" value="UBX_domain-protein"/>
</dbReference>
<keyword evidence="5" id="KW-1185">Reference proteome</keyword>
<dbReference type="Pfam" id="PF13899">
    <property type="entry name" value="Thioredoxin_7"/>
    <property type="match status" value="1"/>
</dbReference>
<dbReference type="GO" id="GO:0043386">
    <property type="term" value="P:mycotoxin biosynthetic process"/>
    <property type="evidence" value="ECO:0007669"/>
    <property type="project" value="InterPro"/>
</dbReference>
<evidence type="ECO:0000256" key="1">
    <source>
        <dbReference type="ARBA" id="ARBA00035112"/>
    </source>
</evidence>
<dbReference type="InterPro" id="IPR036249">
    <property type="entry name" value="Thioredoxin-like_sf"/>
</dbReference>
<dbReference type="PANTHER" id="PTHR23322">
    <property type="entry name" value="FAS-ASSOCIATED PROTEIN"/>
    <property type="match status" value="1"/>
</dbReference>
<dbReference type="OrthoDB" id="270602at2759"/>
<dbReference type="EMBL" id="SPUK01000012">
    <property type="protein sequence ID" value="TQV93198.1"/>
    <property type="molecule type" value="Genomic_DNA"/>
</dbReference>
<dbReference type="InterPro" id="IPR029071">
    <property type="entry name" value="Ubiquitin-like_domsf"/>
</dbReference>
<evidence type="ECO:0000313" key="5">
    <source>
        <dbReference type="Proteomes" id="UP000315783"/>
    </source>
</evidence>
<comment type="similarity">
    <text evidence="1">Belongs to the ustYa family.</text>
</comment>
<dbReference type="InterPro" id="IPR001012">
    <property type="entry name" value="UBX_dom"/>
</dbReference>
<dbReference type="PROSITE" id="PS50033">
    <property type="entry name" value="UBX"/>
    <property type="match status" value="1"/>
</dbReference>
<dbReference type="CDD" id="cd01767">
    <property type="entry name" value="UBX"/>
    <property type="match status" value="1"/>
</dbReference>
<proteinExistence type="inferred from homology"/>
<dbReference type="Pfam" id="PF11807">
    <property type="entry name" value="UstYa"/>
    <property type="match status" value="1"/>
</dbReference>
<dbReference type="GO" id="GO:0043130">
    <property type="term" value="F:ubiquitin binding"/>
    <property type="evidence" value="ECO:0007669"/>
    <property type="project" value="TreeGrafter"/>
</dbReference>
<dbReference type="Pfam" id="PF14555">
    <property type="entry name" value="UBA_4"/>
    <property type="match status" value="1"/>
</dbReference>
<gene>
    <name evidence="4" type="ORF">IF1G_07776</name>
</gene>
<dbReference type="InterPro" id="IPR021765">
    <property type="entry name" value="UstYa-like"/>
</dbReference>
<feature type="region of interest" description="Disordered" evidence="2">
    <location>
        <begin position="240"/>
        <end position="303"/>
    </location>
</feature>
<dbReference type="SUPFAM" id="SSF54236">
    <property type="entry name" value="Ubiquitin-like"/>
    <property type="match status" value="1"/>
</dbReference>
<accession>A0A545UUR4</accession>
<dbReference type="SUPFAM" id="SSF46934">
    <property type="entry name" value="UBA-like"/>
    <property type="match status" value="1"/>
</dbReference>
<name>A0A545UUR4_9HYPO</name>
<dbReference type="SUPFAM" id="SSF52833">
    <property type="entry name" value="Thioredoxin-like"/>
    <property type="match status" value="1"/>
</dbReference>
<dbReference type="STRING" id="43265.A0A545UUR4"/>
<dbReference type="CDD" id="cd02958">
    <property type="entry name" value="UAS"/>
    <property type="match status" value="1"/>
</dbReference>
<evidence type="ECO:0000259" key="3">
    <source>
        <dbReference type="PROSITE" id="PS50033"/>
    </source>
</evidence>
<sequence>MADAPAQSIVEYETVIFTGGLKGDPSPYMGSSSEVDAMWNELYSKAAVSQIDAGSAARLPNATTPFNEDPSHYIVTLDVFHQLHCLNMMRKLVYPATYPTDLTSGTDQSTDNVVHFEHCYEQLRQSLQCHSDVSTIFWEWSEKRGRYLGNAHTTHTCRNFDKIRQWGVENRARTDLDFYTKKRRKISSMDEENISNFAGITGSSTDVARGFLEVAGGDLERAVALFFENPELVSGMSAGLSGTSGSSRAPVATAPAATTSSTRTRGGAAREDSSGVIHIPSDDDEMDYGYADSGAEETHNDDDVDGHQAAQLAANYAQEDEDAAMARRLQEELYQQGGGGADAEVRAPIARTTETLVAPESAWGPDDDAALLESLRRRRPAARGRGAGASGPFAQRIWGDGTSPAGSAAANGTHARRLEDLFRPPFDLMVRMSWDEARTLGKGDKKWILVNLQDMSDFNCQALNRDIWKDESVKELVSENFIFLQYDKDYPDAEEYLTFYFPNRTHENPDNYPHVSIIDPRTGEQVKVWTGRPFPKANEFHAELAEFLDRYSLAANSKNPVAKPSGPKPAVVDVDRMTEEEMLEMALKNSLSGAGAGGSGGSGSNSSSTPNVHDPDAYTKKDKAKVAEETEDVASGDAASAAFAQISSTTPHSEPANDPATTTRIQFKHANGRVIRRFSMSNPVRTLFEWLKAEPFEGKEGVVFELKKMPQGQDLIENLDATIEDAGLKQGTVMIEFIED</sequence>
<feature type="region of interest" description="Disordered" evidence="2">
    <location>
        <begin position="379"/>
        <end position="412"/>
    </location>
</feature>
<dbReference type="Gene3D" id="1.10.8.10">
    <property type="entry name" value="DNA helicase RuvA subunit, C-terminal domain"/>
    <property type="match status" value="1"/>
</dbReference>
<comment type="caution">
    <text evidence="4">The sequence shown here is derived from an EMBL/GenBank/DDBJ whole genome shotgun (WGS) entry which is preliminary data.</text>
</comment>
<dbReference type="InterPro" id="IPR006577">
    <property type="entry name" value="UAS"/>
</dbReference>
<reference evidence="4 5" key="1">
    <citation type="journal article" date="2019" name="Appl. Microbiol. Biotechnol.">
        <title>Genome sequence of Isaria javanica and comparative genome analysis insights into family S53 peptidase evolution in fungal entomopathogens.</title>
        <authorList>
            <person name="Lin R."/>
            <person name="Zhang X."/>
            <person name="Xin B."/>
            <person name="Zou M."/>
            <person name="Gao Y."/>
            <person name="Qin F."/>
            <person name="Hu Q."/>
            <person name="Xie B."/>
            <person name="Cheng X."/>
        </authorList>
    </citation>
    <scope>NUCLEOTIDE SEQUENCE [LARGE SCALE GENOMIC DNA]</scope>
    <source>
        <strain evidence="4 5">IJ1G</strain>
    </source>
</reference>
<evidence type="ECO:0000256" key="2">
    <source>
        <dbReference type="SAM" id="MobiDB-lite"/>
    </source>
</evidence>
<dbReference type="Proteomes" id="UP000315783">
    <property type="component" value="Unassembled WGS sequence"/>
</dbReference>
<feature type="compositionally biased region" description="Gly residues" evidence="2">
    <location>
        <begin position="594"/>
        <end position="603"/>
    </location>
</feature>
<feature type="region of interest" description="Disordered" evidence="2">
    <location>
        <begin position="591"/>
        <end position="637"/>
    </location>
</feature>
<dbReference type="SMART" id="SM00594">
    <property type="entry name" value="UAS"/>
    <property type="match status" value="1"/>
</dbReference>